<reference evidence="3" key="1">
    <citation type="journal article" date="2014" name="Int. J. Syst. Evol. Microbiol.">
        <title>Complete genome sequence of Corynebacterium casei LMG S-19264T (=DSM 44701T), isolated from a smear-ripened cheese.</title>
        <authorList>
            <consortium name="US DOE Joint Genome Institute (JGI-PGF)"/>
            <person name="Walter F."/>
            <person name="Albersmeier A."/>
            <person name="Kalinowski J."/>
            <person name="Ruckert C."/>
        </authorList>
    </citation>
    <scope>NUCLEOTIDE SEQUENCE</scope>
    <source>
        <strain evidence="3">CGMCC 1.15367</strain>
    </source>
</reference>
<dbReference type="Gene3D" id="3.40.50.1240">
    <property type="entry name" value="Phosphoglycerate mutase-like"/>
    <property type="match status" value="1"/>
</dbReference>
<feature type="active site" description="Proton donor/acceptor" evidence="1">
    <location>
        <position position="91"/>
    </location>
</feature>
<dbReference type="GO" id="GO:0005737">
    <property type="term" value="C:cytoplasm"/>
    <property type="evidence" value="ECO:0007669"/>
    <property type="project" value="TreeGrafter"/>
</dbReference>
<gene>
    <name evidence="3" type="primary">gpmB</name>
    <name evidence="3" type="ORF">GCM10011390_37050</name>
</gene>
<dbReference type="RefSeq" id="WP_188911136.1">
    <property type="nucleotide sequence ID" value="NZ_BMIQ01000006.1"/>
</dbReference>
<name>A0A916ZUH1_9HYPH</name>
<proteinExistence type="predicted"/>
<keyword evidence="4" id="KW-1185">Reference proteome</keyword>
<organism evidence="3 4">
    <name type="scientific">Aureimonas endophytica</name>
    <dbReference type="NCBI Taxonomy" id="2027858"/>
    <lineage>
        <taxon>Bacteria</taxon>
        <taxon>Pseudomonadati</taxon>
        <taxon>Pseudomonadota</taxon>
        <taxon>Alphaproteobacteria</taxon>
        <taxon>Hyphomicrobiales</taxon>
        <taxon>Aurantimonadaceae</taxon>
        <taxon>Aureimonas</taxon>
    </lineage>
</organism>
<dbReference type="PANTHER" id="PTHR48100">
    <property type="entry name" value="BROAD-SPECIFICITY PHOSPHATASE YOR283W-RELATED"/>
    <property type="match status" value="1"/>
</dbReference>
<dbReference type="Pfam" id="PF00300">
    <property type="entry name" value="His_Phos_1"/>
    <property type="match status" value="1"/>
</dbReference>
<dbReference type="PANTHER" id="PTHR48100:SF59">
    <property type="entry name" value="ADENOSYLCOBALAMIN_ALPHA-RIBAZOLE PHOSPHATASE"/>
    <property type="match status" value="1"/>
</dbReference>
<feature type="active site" description="Tele-phosphohistidine intermediate" evidence="1">
    <location>
        <position position="10"/>
    </location>
</feature>
<evidence type="ECO:0000256" key="1">
    <source>
        <dbReference type="PIRSR" id="PIRSR613078-1"/>
    </source>
</evidence>
<dbReference type="PROSITE" id="PS00175">
    <property type="entry name" value="PG_MUTASE"/>
    <property type="match status" value="1"/>
</dbReference>
<dbReference type="InterPro" id="IPR029033">
    <property type="entry name" value="His_PPase_superfam"/>
</dbReference>
<dbReference type="GO" id="GO:0016791">
    <property type="term" value="F:phosphatase activity"/>
    <property type="evidence" value="ECO:0007669"/>
    <property type="project" value="TreeGrafter"/>
</dbReference>
<protein>
    <submittedName>
        <fullName evidence="3">Phosphoglycerate mutase</fullName>
    </submittedName>
</protein>
<dbReference type="InterPro" id="IPR013078">
    <property type="entry name" value="His_Pase_superF_clade-1"/>
</dbReference>
<dbReference type="AlphaFoldDB" id="A0A916ZUH1"/>
<dbReference type="InterPro" id="IPR001345">
    <property type="entry name" value="PG/BPGM_mutase_AS"/>
</dbReference>
<dbReference type="SMART" id="SM00855">
    <property type="entry name" value="PGAM"/>
    <property type="match status" value="1"/>
</dbReference>
<evidence type="ECO:0000313" key="3">
    <source>
        <dbReference type="EMBL" id="GGE14479.1"/>
    </source>
</evidence>
<reference evidence="3" key="2">
    <citation type="submission" date="2020-09" db="EMBL/GenBank/DDBJ databases">
        <authorList>
            <person name="Sun Q."/>
            <person name="Zhou Y."/>
        </authorList>
    </citation>
    <scope>NUCLEOTIDE SEQUENCE</scope>
    <source>
        <strain evidence="3">CGMCC 1.15367</strain>
    </source>
</reference>
<feature type="binding site" evidence="2">
    <location>
        <begin position="9"/>
        <end position="16"/>
    </location>
    <ligand>
        <name>substrate</name>
    </ligand>
</feature>
<evidence type="ECO:0000256" key="2">
    <source>
        <dbReference type="PIRSR" id="PIRSR613078-2"/>
    </source>
</evidence>
<comment type="caution">
    <text evidence="3">The sequence shown here is derived from an EMBL/GenBank/DDBJ whole genome shotgun (WGS) entry which is preliminary data.</text>
</comment>
<dbReference type="CDD" id="cd07067">
    <property type="entry name" value="HP_PGM_like"/>
    <property type="match status" value="1"/>
</dbReference>
<accession>A0A916ZUH1</accession>
<dbReference type="PIRSF" id="PIRSF000709">
    <property type="entry name" value="6PFK_2-Ptase"/>
    <property type="match status" value="1"/>
</dbReference>
<sequence>MLPHLFLCRHGETAWNAERRIQGQVDVPLNALGRRQAARNGTLLRERLGAGAPGWDFLASPLARTRETMEIIREALGLPLGGYPTDARLMELNFGDWQGSTLAEIERRTPEALAERERDKWNYVPPGAGAESYAMLARRMAPVFAALARPTIVVAHGGIARCFLVRHAGLAPAEAAHAPIAQDRIIETRDGVVAWV</sequence>
<dbReference type="Proteomes" id="UP000644699">
    <property type="component" value="Unassembled WGS sequence"/>
</dbReference>
<dbReference type="SUPFAM" id="SSF53254">
    <property type="entry name" value="Phosphoglycerate mutase-like"/>
    <property type="match status" value="1"/>
</dbReference>
<dbReference type="InterPro" id="IPR050275">
    <property type="entry name" value="PGM_Phosphatase"/>
</dbReference>
<dbReference type="EMBL" id="BMIQ01000006">
    <property type="protein sequence ID" value="GGE14479.1"/>
    <property type="molecule type" value="Genomic_DNA"/>
</dbReference>
<feature type="binding site" evidence="2">
    <location>
        <position position="64"/>
    </location>
    <ligand>
        <name>substrate</name>
    </ligand>
</feature>
<evidence type="ECO:0000313" key="4">
    <source>
        <dbReference type="Proteomes" id="UP000644699"/>
    </source>
</evidence>